<accession>M2SHC4</accession>
<protein>
    <submittedName>
        <fullName evidence="1">Uncharacterized protein</fullName>
    </submittedName>
</protein>
<gene>
    <name evidence="2" type="ORF">COCHEDRAFT_1153123</name>
    <name evidence="1" type="ORF">COCHEDRAFT_1161887</name>
</gene>
<proteinExistence type="predicted"/>
<evidence type="ECO:0000313" key="3">
    <source>
        <dbReference type="Proteomes" id="UP000016936"/>
    </source>
</evidence>
<sequence length="67" mass="7490">MLSSCLQNCNLAELVEYGQRGARVARTTQPCGNPTWYEAIQIPPNPFEEISSKVIVWNRSPVVIELA</sequence>
<evidence type="ECO:0000313" key="1">
    <source>
        <dbReference type="EMBL" id="EMD84785.1"/>
    </source>
</evidence>
<keyword evidence="3" id="KW-1185">Reference proteome</keyword>
<dbReference type="EMBL" id="KB445618">
    <property type="protein sequence ID" value="EMD84785.1"/>
    <property type="molecule type" value="Genomic_DNA"/>
</dbReference>
<reference evidence="3" key="3">
    <citation type="journal article" date="2013" name="PLoS Genet.">
        <title>Comparative genome structure, secondary metabolite, and effector coding capacity across Cochliobolus pathogens.</title>
        <authorList>
            <person name="Condon B.J."/>
            <person name="Leng Y."/>
            <person name="Wu D."/>
            <person name="Bushley K.E."/>
            <person name="Ohm R.A."/>
            <person name="Otillar R."/>
            <person name="Martin J."/>
            <person name="Schackwitz W."/>
            <person name="Grimwood J."/>
            <person name="MohdZainudin N."/>
            <person name="Xue C."/>
            <person name="Wang R."/>
            <person name="Manning V.A."/>
            <person name="Dhillon B."/>
            <person name="Tu Z.J."/>
            <person name="Steffenson B.J."/>
            <person name="Salamov A."/>
            <person name="Sun H."/>
            <person name="Lowry S."/>
            <person name="LaButti K."/>
            <person name="Han J."/>
            <person name="Copeland A."/>
            <person name="Lindquist E."/>
            <person name="Barry K."/>
            <person name="Schmutz J."/>
            <person name="Baker S.E."/>
            <person name="Ciuffetti L.M."/>
            <person name="Grigoriev I.V."/>
            <person name="Zhong S."/>
            <person name="Turgeon B.G."/>
        </authorList>
    </citation>
    <scope>NUCLEOTIDE SEQUENCE [LARGE SCALE GENOMIC DNA]</scope>
    <source>
        <strain evidence="3">C5 / ATCC 48332 / race O</strain>
    </source>
</reference>
<reference evidence="1 3" key="1">
    <citation type="journal article" date="2012" name="PLoS Pathog.">
        <title>Diverse lifestyles and strategies of plant pathogenesis encoded in the genomes of eighteen Dothideomycetes fungi.</title>
        <authorList>
            <person name="Ohm R.A."/>
            <person name="Feau N."/>
            <person name="Henrissat B."/>
            <person name="Schoch C.L."/>
            <person name="Horwitz B.A."/>
            <person name="Barry K.W."/>
            <person name="Condon B.J."/>
            <person name="Copeland A.C."/>
            <person name="Dhillon B."/>
            <person name="Glaser F."/>
            <person name="Hesse C.N."/>
            <person name="Kosti I."/>
            <person name="LaButti K."/>
            <person name="Lindquist E.A."/>
            <person name="Lucas S."/>
            <person name="Salamov A.A."/>
            <person name="Bradshaw R.E."/>
            <person name="Ciuffetti L."/>
            <person name="Hamelin R.C."/>
            <person name="Kema G.H.J."/>
            <person name="Lawrence C."/>
            <person name="Scott J.A."/>
            <person name="Spatafora J.W."/>
            <person name="Turgeon B.G."/>
            <person name="de Wit P.J.G.M."/>
            <person name="Zhong S."/>
            <person name="Goodwin S.B."/>
            <person name="Grigoriev I.V."/>
        </authorList>
    </citation>
    <scope>NUCLEOTIDE SEQUENCE [LARGE SCALE GENOMIC DNA]</scope>
    <source>
        <strain evidence="1">C5</strain>
        <strain evidence="3">C5 / ATCC 48332 / race O</strain>
    </source>
</reference>
<organism evidence="1 3">
    <name type="scientific">Cochliobolus heterostrophus (strain C5 / ATCC 48332 / race O)</name>
    <name type="common">Southern corn leaf blight fungus</name>
    <name type="synonym">Bipolaris maydis</name>
    <dbReference type="NCBI Taxonomy" id="701091"/>
    <lineage>
        <taxon>Eukaryota</taxon>
        <taxon>Fungi</taxon>
        <taxon>Dikarya</taxon>
        <taxon>Ascomycota</taxon>
        <taxon>Pezizomycotina</taxon>
        <taxon>Dothideomycetes</taxon>
        <taxon>Pleosporomycetidae</taxon>
        <taxon>Pleosporales</taxon>
        <taxon>Pleosporineae</taxon>
        <taxon>Pleosporaceae</taxon>
        <taxon>Bipolaris</taxon>
    </lineage>
</organism>
<evidence type="ECO:0000313" key="2">
    <source>
        <dbReference type="EMBL" id="EMD95318.1"/>
    </source>
</evidence>
<reference evidence="1" key="2">
    <citation type="submission" date="2012-06" db="EMBL/GenBank/DDBJ databases">
        <title>Comparative genome structure, secondary metabolite and effector coding capacity across Cochliobolus pathogens.</title>
        <authorList>
            <consortium name="US DOE Joint Genome Institute (JGI-PGF)"/>
            <person name="Condon B.J."/>
            <person name="Leng Y."/>
            <person name="Wu D."/>
            <person name="Bushley K.E."/>
            <person name="Ohm R.A."/>
            <person name="Otillar R."/>
            <person name="Martin J."/>
            <person name="Schackwitz W."/>
            <person name="Grimwood J."/>
            <person name="MohdZainudin N."/>
            <person name="Xue C."/>
            <person name="Wang R."/>
            <person name="Dhillon B."/>
            <person name="Tu Z.J."/>
            <person name="Steffenson B.J."/>
            <person name="Salamov A."/>
            <person name="Sun H."/>
            <person name="Lowry S."/>
            <person name="LaButti K."/>
            <person name="Han J."/>
            <person name="Copeland A."/>
            <person name="Lindquist E."/>
            <person name="Lucas S."/>
            <person name="Barry K."/>
            <person name="Schmutz J."/>
            <person name="Baker S."/>
            <person name="Grigoriev I.V."/>
            <person name="Zhong S."/>
            <person name="Turgeon B.G."/>
        </authorList>
    </citation>
    <scope>NUCLEOTIDE SEQUENCE</scope>
    <source>
        <strain evidence="1">C5</strain>
    </source>
</reference>
<dbReference type="HOGENOM" id="CLU_2812152_0_0_1"/>
<dbReference type="EMBL" id="KB445571">
    <property type="protein sequence ID" value="EMD95318.1"/>
    <property type="molecule type" value="Genomic_DNA"/>
</dbReference>
<name>M2SHC4_COCH5</name>
<dbReference type="Proteomes" id="UP000016936">
    <property type="component" value="Unassembled WGS sequence"/>
</dbReference>
<dbReference type="AlphaFoldDB" id="M2SHC4"/>